<dbReference type="PROSITE" id="PS50825">
    <property type="entry name" value="HYR"/>
    <property type="match status" value="1"/>
</dbReference>
<keyword evidence="5" id="KW-1185">Reference proteome</keyword>
<dbReference type="RefSeq" id="WP_345276303.1">
    <property type="nucleotide sequence ID" value="NZ_BAABJW010000002.1"/>
</dbReference>
<dbReference type="SMART" id="SM00327">
    <property type="entry name" value="VWA"/>
    <property type="match status" value="1"/>
</dbReference>
<dbReference type="Gene3D" id="2.60.40.10">
    <property type="entry name" value="Immunoglobulins"/>
    <property type="match status" value="2"/>
</dbReference>
<feature type="domain" description="VWFA" evidence="2">
    <location>
        <begin position="68"/>
        <end position="284"/>
    </location>
</feature>
<comment type="caution">
    <text evidence="4">The sequence shown here is derived from an EMBL/GenBank/DDBJ whole genome shotgun (WGS) entry which is preliminary data.</text>
</comment>
<dbReference type="InterPro" id="IPR013783">
    <property type="entry name" value="Ig-like_fold"/>
</dbReference>
<dbReference type="InterPro" id="IPR025667">
    <property type="entry name" value="SprB_repeat"/>
</dbReference>
<dbReference type="InterPro" id="IPR057078">
    <property type="entry name" value="HYR-4C"/>
</dbReference>
<dbReference type="Pfam" id="PF13519">
    <property type="entry name" value="VWA_2"/>
    <property type="match status" value="1"/>
</dbReference>
<dbReference type="EMBL" id="BAABJW010000002">
    <property type="protein sequence ID" value="GAA4808862.1"/>
    <property type="molecule type" value="Genomic_DNA"/>
</dbReference>
<dbReference type="PROSITE" id="PS50234">
    <property type="entry name" value="VWFA"/>
    <property type="match status" value="1"/>
</dbReference>
<accession>A0ABP9CEU2</accession>
<evidence type="ECO:0000259" key="2">
    <source>
        <dbReference type="PROSITE" id="PS50234"/>
    </source>
</evidence>
<sequence>MKKDLLYKENYTLQILKFVTVFIFLFSLNNVLGQEIIVNKYAVENSTQCNQFDITLEIIGNPPAQPQEVVLVIDRSGSMDDGPSPTPIEYAQDAAIEFVNNFFLPANNPTGLNKIAIVSFANGATTDLQLTADDGNDANLVNNGRLQAITTINAIATGGPTNTEAGIIAADQVLTNNGTFDCVTNRSIILLSDGVPNRRVGGADCSSTTTVTPCQTEAIQAAIDAQTTIVSGTNYNQSIFTIGLIGAISGTEETIAINTLSQIQNAGAYITENNANLSGIYDDILNQLAPAATQLPGQALVEDIIENGFTLVNGSINASKGTASLVGQTVSWFLDTVRNETVTLNYTIQANANSCGTNPSGTSRINYEDSSCNTTFIDFNNPNICVPCPEINPVISQADCDSIEYSTTFDSGDCGNATSNIFSWEFFLEGVSIGTASSQNGIFNYTGTDPLLGNVTAELTYDGQYGTCTQPSVTETSNILLIEATECDVFVSGCPTPISECSDTDLGSNVTWTPPQFSFACCSAVTGDDFSFYVEFDLPESSNNCWSYNGVQRIGSNNLRLFQSNGNSSFVLAPLQYFDNTNGTPINMELIVPSGVFDWTLEVLDGSNVVYTQTVTGISSSGLRTITIPNTVPNGAYNLNYIFDDNGTGLGANDHIEVDRIYYNATLLDAACTGGINFVVTSTHNPGDFFDANQTTQVTYTATYTPANGDPVILTCDFDVTVDKVDLSESVGAHEDVTCDGDNDGSITVLASGGTPPYTYSLDNVDFSNTTGVFTGLSQGNYNIYVKDDNDCIDPSPLTITIDLLNTQDPTITAPSTIDVEGCNENDITELNSRYPYSNTESADIKDTFIDVANGYNATDDDVSTIASITYIDILTPDTSCPSEVTRTFTITDICGNTATAIQTISIDDITAPIINNSPGDLDVTLECSNLTGIANANTLSPTATDNCSTATINLISDTTTVDPNCPNAYVHVHVWNFTDECGNTSANFTQTITVVDNTPPIINTEASNITVECDGDNSAELIAWLDSNGGANATDNCSSVTWSNDYSGLNLACGATGSGVVTFIATDACGNTNSTSATFTVVDTTPPSINGVPADTSVNCSSVPTAPNVSATDACSTNPLTVTFTETTSPGSCAGNYTVVRTWSATDECGNIANETQTITVVDTTAPVIDNTPGDLDATLECSDAAGISAALTLAPTATDDCSTPAITLVSDDTTVDPTCPNAYTQVRVWNFTDGCNTSANFTQTITVIDTTAPVIDLPANVSAECSDDLSPIAFGTATATDNCDPNPVVTFTDVRTDGPCVGTYTITRTWTATDACGNVASANQIISTSDTTAPTFDQTTLPGNLVVECDGVPEPEVLTATDNCGIALVTVEDVRTNGNCDYNYTITRTYTATDECGLTNTHVQTITVQDTTPPAFVEVLPNANIVVECDAIPNAETLTAIDNCGSATVTVSDTRTDGNCPNSYILSRTWTATDECGLTTTYTQNIIVQDTTAPTFDQTLPRDVTVECDDIPAVTTITASDNCGPATVTVNDVITNGNCPSNYFIARTWVATDECGLTTTHSQIITVQDTTAPVPKTDYEETLDVSCTDIPDAPQLEFEDNCSTNLTVVFNEVNTFNETVFEDYQIIRTWTVRDECNNEAVYTQTLNVTLDEVFSEIVAEDRCFDEGIVNLNDIISGTLNTNGTWELLEGNPDATLNGSIFDPTKLKLSEDFLPDDGGIDYRFRYTTTNEGCISITEVVMNIHADCVVLPCGENDIVISKAITPNGDGYNDTFDIAGIDLCGFVAEVKIFNRWGALVYESDNYTLGSIETSGARGDWDGSSPRSAVGTAGKLPNGTYYYIIKLRNSGLSPLTGPVYLGTK</sequence>
<dbReference type="InterPro" id="IPR036465">
    <property type="entry name" value="vWFA_dom_sf"/>
</dbReference>
<reference evidence="5" key="1">
    <citation type="journal article" date="2019" name="Int. J. Syst. Evol. Microbiol.">
        <title>The Global Catalogue of Microorganisms (GCM) 10K type strain sequencing project: providing services to taxonomists for standard genome sequencing and annotation.</title>
        <authorList>
            <consortium name="The Broad Institute Genomics Platform"/>
            <consortium name="The Broad Institute Genome Sequencing Center for Infectious Disease"/>
            <person name="Wu L."/>
            <person name="Ma J."/>
        </authorList>
    </citation>
    <scope>NUCLEOTIDE SEQUENCE [LARGE SCALE GENOMIC DNA]</scope>
    <source>
        <strain evidence="5">JCM 18325</strain>
    </source>
</reference>
<evidence type="ECO:0000313" key="4">
    <source>
        <dbReference type="EMBL" id="GAA4808862.1"/>
    </source>
</evidence>
<dbReference type="Proteomes" id="UP001501433">
    <property type="component" value="Unassembled WGS sequence"/>
</dbReference>
<dbReference type="Pfam" id="PF13573">
    <property type="entry name" value="SprB"/>
    <property type="match status" value="1"/>
</dbReference>
<evidence type="ECO:0000313" key="5">
    <source>
        <dbReference type="Proteomes" id="UP001501433"/>
    </source>
</evidence>
<dbReference type="CDD" id="cd00198">
    <property type="entry name" value="vWFA"/>
    <property type="match status" value="1"/>
</dbReference>
<protein>
    <recommendedName>
        <fullName evidence="6">VWA domain-containing protein</fullName>
    </recommendedName>
</protein>
<name>A0ABP9CEU2_9FLAO</name>
<dbReference type="InterPro" id="IPR002035">
    <property type="entry name" value="VWF_A"/>
</dbReference>
<feature type="domain" description="HYR" evidence="3">
    <location>
        <begin position="996"/>
        <end position="1086"/>
    </location>
</feature>
<evidence type="ECO:0008006" key="6">
    <source>
        <dbReference type="Google" id="ProtNLM"/>
    </source>
</evidence>
<proteinExistence type="predicted"/>
<organism evidence="4 5">
    <name type="scientific">Litoribaculum gwangyangense</name>
    <dbReference type="NCBI Taxonomy" id="1130722"/>
    <lineage>
        <taxon>Bacteria</taxon>
        <taxon>Pseudomonadati</taxon>
        <taxon>Bacteroidota</taxon>
        <taxon>Flavobacteriia</taxon>
        <taxon>Flavobacteriales</taxon>
        <taxon>Flavobacteriaceae</taxon>
        <taxon>Litoribaculum</taxon>
    </lineage>
</organism>
<dbReference type="InterPro" id="IPR003410">
    <property type="entry name" value="HYR_dom"/>
</dbReference>
<evidence type="ECO:0000259" key="3">
    <source>
        <dbReference type="PROSITE" id="PS50825"/>
    </source>
</evidence>
<dbReference type="Pfam" id="PF13585">
    <property type="entry name" value="CHU_C"/>
    <property type="match status" value="1"/>
</dbReference>
<dbReference type="Gene3D" id="3.40.50.410">
    <property type="entry name" value="von Willebrand factor, type A domain"/>
    <property type="match status" value="1"/>
</dbReference>
<dbReference type="Pfam" id="PF23237">
    <property type="entry name" value="HYR_4C"/>
    <property type="match status" value="2"/>
</dbReference>
<evidence type="ECO:0000256" key="1">
    <source>
        <dbReference type="ARBA" id="ARBA00022737"/>
    </source>
</evidence>
<dbReference type="SUPFAM" id="SSF53300">
    <property type="entry name" value="vWA-like"/>
    <property type="match status" value="1"/>
</dbReference>
<keyword evidence="1" id="KW-0677">Repeat</keyword>
<gene>
    <name evidence="4" type="ORF">GCM10023330_14650</name>
</gene>